<sequence>MSGVSVWSIGVRFYILRAQGLKTLYLCTLIGVRGKDLSSAQ</sequence>
<name>B3TCB7_9ARCH</name>
<accession>B3TCB7</accession>
<proteinExistence type="predicted"/>
<dbReference type="AlphaFoldDB" id="B3TCB7"/>
<protein>
    <submittedName>
        <fullName evidence="1">Uncharacterized protein</fullName>
    </submittedName>
</protein>
<organism evidence="1">
    <name type="scientific">uncultured marine crenarchaeote HF4000_APKG10I20</name>
    <dbReference type="NCBI Taxonomy" id="455612"/>
    <lineage>
        <taxon>Archaea</taxon>
        <taxon>Nitrososphaerota</taxon>
        <taxon>Nitrososphaeria</taxon>
        <taxon>Nitrosopumilales</taxon>
        <taxon>environmental samples</taxon>
    </lineage>
</organism>
<reference evidence="1" key="1">
    <citation type="journal article" date="2008" name="ISME J.">
        <title>Genomic patterns of recombination, clonal divergence and environment in marine microbial populations.</title>
        <authorList>
            <person name="Konstantinidis K.T."/>
            <person name="Delong E.F."/>
        </authorList>
    </citation>
    <scope>NUCLEOTIDE SEQUENCE</scope>
</reference>
<evidence type="ECO:0000313" key="1">
    <source>
        <dbReference type="EMBL" id="ABZ10232.1"/>
    </source>
</evidence>
<gene>
    <name evidence="1" type="ORF">ALOHA_HF4000APKG10I20ctg7g13</name>
</gene>
<dbReference type="EMBL" id="EU016670">
    <property type="protein sequence ID" value="ABZ10232.1"/>
    <property type="molecule type" value="Genomic_DNA"/>
</dbReference>